<dbReference type="Proteomes" id="UP000800094">
    <property type="component" value="Unassembled WGS sequence"/>
</dbReference>
<evidence type="ECO:0000256" key="1">
    <source>
        <dbReference type="SAM" id="Coils"/>
    </source>
</evidence>
<dbReference type="AlphaFoldDB" id="A0A6A6IL18"/>
<evidence type="ECO:0000313" key="4">
    <source>
        <dbReference type="Proteomes" id="UP000800094"/>
    </source>
</evidence>
<feature type="compositionally biased region" description="Basic residues" evidence="2">
    <location>
        <begin position="245"/>
        <end position="258"/>
    </location>
</feature>
<evidence type="ECO:0000313" key="3">
    <source>
        <dbReference type="EMBL" id="KAF2250768.1"/>
    </source>
</evidence>
<dbReference type="EMBL" id="ML987193">
    <property type="protein sequence ID" value="KAF2250768.1"/>
    <property type="molecule type" value="Genomic_DNA"/>
</dbReference>
<sequence>PKRVATKCGHPLHPSASPHTPNCPACTLATAKSRLETAQELLLLNGGLERPWNLRDAAWNRARLKYNIANRRMEDARKRDQLRWEREQTWDEARLRTDAVRVDEAWDSNVASDVSTCGTTTPSPDEPRRASLTYGTWWERPGALAPDRAPLTPQRLKRKRRSKAPVKPKGSPTMRRIIRSLRVAIAATEAEKQALQERYRTETVVRHKWRLDDETPFPADFWASPVSNVIARRTHRYLQDEKRKIERRARGNKLRQRPPRSSLSHCESAEALRSDEDLEEKIKLREEAEEQERLERKARKVGAEVGYLYFVGEIDGLDQWKEDYLRSNHNLVSR</sequence>
<feature type="non-terminal residue" evidence="3">
    <location>
        <position position="1"/>
    </location>
</feature>
<feature type="compositionally biased region" description="Basic residues" evidence="2">
    <location>
        <begin position="155"/>
        <end position="166"/>
    </location>
</feature>
<gene>
    <name evidence="3" type="ORF">BU26DRAFT_383317</name>
</gene>
<keyword evidence="1" id="KW-0175">Coiled coil</keyword>
<feature type="coiled-coil region" evidence="1">
    <location>
        <begin position="271"/>
        <end position="304"/>
    </location>
</feature>
<reference evidence="3" key="1">
    <citation type="journal article" date="2020" name="Stud. Mycol.">
        <title>101 Dothideomycetes genomes: a test case for predicting lifestyles and emergence of pathogens.</title>
        <authorList>
            <person name="Haridas S."/>
            <person name="Albert R."/>
            <person name="Binder M."/>
            <person name="Bloem J."/>
            <person name="Labutti K."/>
            <person name="Salamov A."/>
            <person name="Andreopoulos B."/>
            <person name="Baker S."/>
            <person name="Barry K."/>
            <person name="Bills G."/>
            <person name="Bluhm B."/>
            <person name="Cannon C."/>
            <person name="Castanera R."/>
            <person name="Culley D."/>
            <person name="Daum C."/>
            <person name="Ezra D."/>
            <person name="Gonzalez J."/>
            <person name="Henrissat B."/>
            <person name="Kuo A."/>
            <person name="Liang C."/>
            <person name="Lipzen A."/>
            <person name="Lutzoni F."/>
            <person name="Magnuson J."/>
            <person name="Mondo S."/>
            <person name="Nolan M."/>
            <person name="Ohm R."/>
            <person name="Pangilinan J."/>
            <person name="Park H.-J."/>
            <person name="Ramirez L."/>
            <person name="Alfaro M."/>
            <person name="Sun H."/>
            <person name="Tritt A."/>
            <person name="Yoshinaga Y."/>
            <person name="Zwiers L.-H."/>
            <person name="Turgeon B."/>
            <person name="Goodwin S."/>
            <person name="Spatafora J."/>
            <person name="Crous P."/>
            <person name="Grigoriev I."/>
        </authorList>
    </citation>
    <scope>NUCLEOTIDE SEQUENCE</scope>
    <source>
        <strain evidence="3">CBS 122368</strain>
    </source>
</reference>
<organism evidence="3 4">
    <name type="scientific">Trematosphaeria pertusa</name>
    <dbReference type="NCBI Taxonomy" id="390896"/>
    <lineage>
        <taxon>Eukaryota</taxon>
        <taxon>Fungi</taxon>
        <taxon>Dikarya</taxon>
        <taxon>Ascomycota</taxon>
        <taxon>Pezizomycotina</taxon>
        <taxon>Dothideomycetes</taxon>
        <taxon>Pleosporomycetidae</taxon>
        <taxon>Pleosporales</taxon>
        <taxon>Massarineae</taxon>
        <taxon>Trematosphaeriaceae</taxon>
        <taxon>Trematosphaeria</taxon>
    </lineage>
</organism>
<keyword evidence="4" id="KW-1185">Reference proteome</keyword>
<dbReference type="GeneID" id="54575928"/>
<name>A0A6A6IL18_9PLEO</name>
<accession>A0A6A6IL18</accession>
<feature type="region of interest" description="Disordered" evidence="2">
    <location>
        <begin position="1"/>
        <end position="21"/>
    </location>
</feature>
<dbReference type="OrthoDB" id="3783520at2759"/>
<protein>
    <submittedName>
        <fullName evidence="3">Uncharacterized protein</fullName>
    </submittedName>
</protein>
<dbReference type="RefSeq" id="XP_033685772.1">
    <property type="nucleotide sequence ID" value="XM_033822598.1"/>
</dbReference>
<evidence type="ECO:0000256" key="2">
    <source>
        <dbReference type="SAM" id="MobiDB-lite"/>
    </source>
</evidence>
<proteinExistence type="predicted"/>
<feature type="non-terminal residue" evidence="3">
    <location>
        <position position="334"/>
    </location>
</feature>
<feature type="region of interest" description="Disordered" evidence="2">
    <location>
        <begin position="143"/>
        <end position="172"/>
    </location>
</feature>
<feature type="region of interest" description="Disordered" evidence="2">
    <location>
        <begin position="244"/>
        <end position="270"/>
    </location>
</feature>